<gene>
    <name evidence="1" type="ORF">SAMN04487924_110140</name>
</gene>
<dbReference type="Pfam" id="PF19555">
    <property type="entry name" value="DUF6078"/>
    <property type="match status" value="1"/>
</dbReference>
<reference evidence="1 2" key="1">
    <citation type="submission" date="2016-10" db="EMBL/GenBank/DDBJ databases">
        <authorList>
            <person name="de Groot N.N."/>
        </authorList>
    </citation>
    <scope>NUCLEOTIDE SEQUENCE [LARGE SCALE GENOMIC DNA]</scope>
    <source>
        <strain evidence="1 2">NLAE-zl-G339</strain>
    </source>
</reference>
<dbReference type="InterPro" id="IPR045724">
    <property type="entry name" value="DUF6078"/>
</dbReference>
<accession>A0A1H4D230</accession>
<dbReference type="Proteomes" id="UP000183040">
    <property type="component" value="Unassembled WGS sequence"/>
</dbReference>
<proteinExistence type="predicted"/>
<dbReference type="AlphaFoldDB" id="A0A1H4D230"/>
<organism evidence="1 2">
    <name type="scientific">Bacteroides xylanisolvens</name>
    <dbReference type="NCBI Taxonomy" id="371601"/>
    <lineage>
        <taxon>Bacteria</taxon>
        <taxon>Pseudomonadati</taxon>
        <taxon>Bacteroidota</taxon>
        <taxon>Bacteroidia</taxon>
        <taxon>Bacteroidales</taxon>
        <taxon>Bacteroidaceae</taxon>
        <taxon>Bacteroides</taxon>
    </lineage>
</organism>
<evidence type="ECO:0000313" key="1">
    <source>
        <dbReference type="EMBL" id="SEA66697.1"/>
    </source>
</evidence>
<dbReference type="EMBL" id="FNRP01000010">
    <property type="protein sequence ID" value="SEA66697.1"/>
    <property type="molecule type" value="Genomic_DNA"/>
</dbReference>
<name>A0A1H4D230_9BACE</name>
<sequence length="166" mass="19429">MKEEPDSLSVPYNFARCFNAQCPQASKCLRHIATQLDTTDYLYISIVNPARYPADGNQCECFKTAVKVHVAWGLKRLLDRIPYEDAVSIRIQLVGHYGKTGYYRFYRGERGLMPKDQAYIRQLFRNKGIKEEPTYQRYTEEYMVLNQIPCYLFMFNNLIHGYSGVL</sequence>
<protein>
    <submittedName>
        <fullName evidence="1">Uncharacterized protein</fullName>
    </submittedName>
</protein>
<evidence type="ECO:0000313" key="2">
    <source>
        <dbReference type="Proteomes" id="UP000183040"/>
    </source>
</evidence>